<reference evidence="5" key="1">
    <citation type="journal article" date="2019" name="Int. J. Syst. Evol. Microbiol.">
        <title>The Global Catalogue of Microorganisms (GCM) 10K type strain sequencing project: providing services to taxonomists for standard genome sequencing and annotation.</title>
        <authorList>
            <consortium name="The Broad Institute Genomics Platform"/>
            <consortium name="The Broad Institute Genome Sequencing Center for Infectious Disease"/>
            <person name="Wu L."/>
            <person name="Ma J."/>
        </authorList>
    </citation>
    <scope>NUCLEOTIDE SEQUENCE [LARGE SCALE GENOMIC DNA]</scope>
    <source>
        <strain evidence="5">JCM 17705</strain>
    </source>
</reference>
<dbReference type="PANTHER" id="PTHR30273">
    <property type="entry name" value="PERIPLASMIC SIGNAL SENSOR AND SIGMA FACTOR ACTIVATOR FECR-RELATED"/>
    <property type="match status" value="1"/>
</dbReference>
<evidence type="ECO:0000256" key="1">
    <source>
        <dbReference type="SAM" id="Phobius"/>
    </source>
</evidence>
<evidence type="ECO:0000259" key="2">
    <source>
        <dbReference type="Pfam" id="PF04773"/>
    </source>
</evidence>
<keyword evidence="1" id="KW-0472">Membrane</keyword>
<feature type="domain" description="Protein FecR C-terminal" evidence="3">
    <location>
        <begin position="243"/>
        <end position="309"/>
    </location>
</feature>
<sequence length="311" mass="35198">MNIDNFKEKLQRYEAGTASEADRAIIEAWYRSYQPEENQVSDPVKSAAIKQAIQQNIHKQTAAKTVRLNFFYRIAASVVLLIGAAWLGYSVFKPAAPEKFNMVKTGIGELKEVMLPDSSVMWVNAMSRVRISEDFSGRFRKVYIDNGEAFFKVKHDVQRPFRVYVSGLQVQVLGTSFNISAYSGMPEVRVGVATGKVAVMFNDSTIAMLTPGKELSFNRDNHIYNQHNADIGQSQGWRDGRTYLNQASFAELAVVVSNLYNIKLKPANQKVNHYQFTLRLQRGMQTSEVLNAISIIHNTHFRKEGNEVVLY</sequence>
<gene>
    <name evidence="4" type="ORF">GCM10023149_23880</name>
</gene>
<dbReference type="PIRSF" id="PIRSF018266">
    <property type="entry name" value="FecR"/>
    <property type="match status" value="1"/>
</dbReference>
<keyword evidence="1" id="KW-0812">Transmembrane</keyword>
<dbReference type="RefSeq" id="WP_345211305.1">
    <property type="nucleotide sequence ID" value="NZ_BAABFT010000005.1"/>
</dbReference>
<comment type="caution">
    <text evidence="4">The sequence shown here is derived from an EMBL/GenBank/DDBJ whole genome shotgun (WGS) entry which is preliminary data.</text>
</comment>
<proteinExistence type="predicted"/>
<dbReference type="Gene3D" id="2.60.120.1440">
    <property type="match status" value="1"/>
</dbReference>
<evidence type="ECO:0000313" key="4">
    <source>
        <dbReference type="EMBL" id="GAA4323134.1"/>
    </source>
</evidence>
<keyword evidence="1" id="KW-1133">Transmembrane helix</keyword>
<feature type="transmembrane region" description="Helical" evidence="1">
    <location>
        <begin position="70"/>
        <end position="92"/>
    </location>
</feature>
<evidence type="ECO:0000259" key="3">
    <source>
        <dbReference type="Pfam" id="PF16344"/>
    </source>
</evidence>
<dbReference type="Pfam" id="PF04773">
    <property type="entry name" value="FecR"/>
    <property type="match status" value="1"/>
</dbReference>
<evidence type="ECO:0000313" key="5">
    <source>
        <dbReference type="Proteomes" id="UP001500582"/>
    </source>
</evidence>
<dbReference type="InterPro" id="IPR032508">
    <property type="entry name" value="FecR_C"/>
</dbReference>
<dbReference type="Gene3D" id="3.55.50.30">
    <property type="match status" value="1"/>
</dbReference>
<feature type="domain" description="FecR protein" evidence="2">
    <location>
        <begin position="103"/>
        <end position="197"/>
    </location>
</feature>
<dbReference type="EMBL" id="BAABFT010000005">
    <property type="protein sequence ID" value="GAA4323134.1"/>
    <property type="molecule type" value="Genomic_DNA"/>
</dbReference>
<keyword evidence="5" id="KW-1185">Reference proteome</keyword>
<organism evidence="4 5">
    <name type="scientific">Mucilaginibacter gynuensis</name>
    <dbReference type="NCBI Taxonomy" id="1302236"/>
    <lineage>
        <taxon>Bacteria</taxon>
        <taxon>Pseudomonadati</taxon>
        <taxon>Bacteroidota</taxon>
        <taxon>Sphingobacteriia</taxon>
        <taxon>Sphingobacteriales</taxon>
        <taxon>Sphingobacteriaceae</taxon>
        <taxon>Mucilaginibacter</taxon>
    </lineage>
</organism>
<name>A0ABP8GFP7_9SPHI</name>
<protein>
    <submittedName>
        <fullName evidence="4">DUF4974 domain-containing protein</fullName>
    </submittedName>
</protein>
<accession>A0ABP8GFP7</accession>
<dbReference type="Proteomes" id="UP001500582">
    <property type="component" value="Unassembled WGS sequence"/>
</dbReference>
<dbReference type="Pfam" id="PF16344">
    <property type="entry name" value="FecR_C"/>
    <property type="match status" value="1"/>
</dbReference>
<dbReference type="InterPro" id="IPR006860">
    <property type="entry name" value="FecR"/>
</dbReference>
<dbReference type="PANTHER" id="PTHR30273:SF2">
    <property type="entry name" value="PROTEIN FECR"/>
    <property type="match status" value="1"/>
</dbReference>
<dbReference type="InterPro" id="IPR012373">
    <property type="entry name" value="Ferrdict_sens_TM"/>
</dbReference>